<gene>
    <name evidence="1" type="ORF">FGRAMPH1_01T08363</name>
</gene>
<reference evidence="1 3" key="4">
    <citation type="journal article" date="2015" name="BMC Genomics">
        <title>The completed genome sequence of the pathogenic ascomycete fungus Fusarium graminearum.</title>
        <authorList>
            <person name="King R."/>
            <person name="Urban M."/>
            <person name="Hammond-Kosack M.C."/>
            <person name="Hassani-Pak K."/>
            <person name="Hammond-Kosack K.E."/>
        </authorList>
    </citation>
    <scope>NUCLEOTIDE SEQUENCE [LARGE SCALE GENOMIC DNA]</scope>
    <source>
        <strain evidence="3">ATCC MYA-4620 / CBS 123657 / FGSC 9075 / NRRL 31084 / PH-1</strain>
        <strain evidence="1">PH-1</strain>
    </source>
</reference>
<dbReference type="EnsemblFungi" id="CEF75985">
    <property type="protein sequence ID" value="CEF75985"/>
    <property type="gene ID" value="FGRRES_13780"/>
</dbReference>
<dbReference type="RefSeq" id="XP_011319535.1">
    <property type="nucleotide sequence ID" value="XM_011321233.1"/>
</dbReference>
<dbReference type="KEGG" id="fgr:FGSG_13780"/>
<name>I1SA99_GIBZE</name>
<dbReference type="InParanoid" id="I1SA99"/>
<dbReference type="STRING" id="229533.I1SA99"/>
<keyword evidence="3" id="KW-1185">Reference proteome</keyword>
<evidence type="ECO:0000313" key="3">
    <source>
        <dbReference type="Proteomes" id="UP000070720"/>
    </source>
</evidence>
<evidence type="ECO:0000313" key="1">
    <source>
        <dbReference type="EMBL" id="CEF75985.1"/>
    </source>
</evidence>
<reference evidence="2 3" key="2">
    <citation type="journal article" date="2010" name="Nature">
        <title>Comparative genomics reveals mobile pathogenicity chromosomes in Fusarium.</title>
        <authorList>
            <person name="Ma L.J."/>
            <person name="van der Does H.C."/>
            <person name="Borkovich K.A."/>
            <person name="Coleman J.J."/>
            <person name="Daboussi M.J."/>
            <person name="Di Pietro A."/>
            <person name="Dufresne M."/>
            <person name="Freitag M."/>
            <person name="Grabherr M."/>
            <person name="Henrissat B."/>
            <person name="Houterman P.M."/>
            <person name="Kang S."/>
            <person name="Shim W.B."/>
            <person name="Woloshuk C."/>
            <person name="Xie X."/>
            <person name="Xu J.R."/>
            <person name="Antoniw J."/>
            <person name="Baker S.E."/>
            <person name="Bluhm B.H."/>
            <person name="Breakspear A."/>
            <person name="Brown D.W."/>
            <person name="Butchko R.A."/>
            <person name="Chapman S."/>
            <person name="Coulson R."/>
            <person name="Coutinho P.M."/>
            <person name="Danchin E.G."/>
            <person name="Diener A."/>
            <person name="Gale L.R."/>
            <person name="Gardiner D.M."/>
            <person name="Goff S."/>
            <person name="Hammond-Kosack K.E."/>
            <person name="Hilburn K."/>
            <person name="Hua-Van A."/>
            <person name="Jonkers W."/>
            <person name="Kazan K."/>
            <person name="Kodira C.D."/>
            <person name="Koehrsen M."/>
            <person name="Kumar L."/>
            <person name="Lee Y.H."/>
            <person name="Li L."/>
            <person name="Manners J.M."/>
            <person name="Miranda-Saavedra D."/>
            <person name="Mukherjee M."/>
            <person name="Park G."/>
            <person name="Park J."/>
            <person name="Park S.Y."/>
            <person name="Proctor R.H."/>
            <person name="Regev A."/>
            <person name="Ruiz-Roldan M.C."/>
            <person name="Sain D."/>
            <person name="Sakthikumar S."/>
            <person name="Sykes S."/>
            <person name="Schwartz D.C."/>
            <person name="Turgeon B.G."/>
            <person name="Wapinski I."/>
            <person name="Yoder O."/>
            <person name="Young S."/>
            <person name="Zeng Q."/>
            <person name="Zhou S."/>
            <person name="Galagan J."/>
            <person name="Cuomo C.A."/>
            <person name="Kistler H.C."/>
            <person name="Rep M."/>
        </authorList>
    </citation>
    <scope>GENOME REANNOTATION</scope>
    <source>
        <strain evidence="3">ATCC MYA-4620 / CBS 123657 / FGSC 9075 / NRRL 31084 / PH-1</strain>
        <strain evidence="2">PH-1 / ATCC MYA-4620 / FGSC 9075 / NRRL 31084</strain>
    </source>
</reference>
<evidence type="ECO:0000313" key="2">
    <source>
        <dbReference type="EnsemblFungi" id="CEF75985"/>
    </source>
</evidence>
<dbReference type="AlphaFoldDB" id="I1SA99"/>
<accession>I1SA99</accession>
<sequence>MVGWDPAGPTLWKCDTAEDELSGTSYGAMLILAKITRLMNSKAKLHHDKDNKRKRSLASRADVVDYLVPYSYVRVFHPQIPLHKKIASLVVFQMSMDHDARRGYATWTNLNQNTCCALGNTWLIPRRTVWGYELNKCYNFKEMPDTDCREYIGTKEKGGCSGGLSPHSVLVRMKGTTVSCTSKVIARICLILEGKK</sequence>
<organism evidence="1 3">
    <name type="scientific">Gibberella zeae (strain ATCC MYA-4620 / CBS 123657 / FGSC 9075 / NRRL 31084 / PH-1)</name>
    <name type="common">Wheat head blight fungus</name>
    <name type="synonym">Fusarium graminearum</name>
    <dbReference type="NCBI Taxonomy" id="229533"/>
    <lineage>
        <taxon>Eukaryota</taxon>
        <taxon>Fungi</taxon>
        <taxon>Dikarya</taxon>
        <taxon>Ascomycota</taxon>
        <taxon>Pezizomycotina</taxon>
        <taxon>Sordariomycetes</taxon>
        <taxon>Hypocreomycetidae</taxon>
        <taxon>Hypocreales</taxon>
        <taxon>Nectriaceae</taxon>
        <taxon>Fusarium</taxon>
    </lineage>
</organism>
<reference evidence="2 3" key="1">
    <citation type="journal article" date="2007" name="Science">
        <title>The Fusarium graminearum genome reveals a link between localized polymorphism and pathogen specialization.</title>
        <authorList>
            <person name="Cuomo C.A."/>
            <person name="Gueldener U."/>
            <person name="Xu J.-R."/>
            <person name="Trail F."/>
            <person name="Turgeon B.G."/>
            <person name="Di Pietro A."/>
            <person name="Walton J.D."/>
            <person name="Ma L.-J."/>
            <person name="Baker S.E."/>
            <person name="Rep M."/>
            <person name="Adam G."/>
            <person name="Antoniw J."/>
            <person name="Baldwin T."/>
            <person name="Calvo S.E."/>
            <person name="Chang Y.-L."/>
            <person name="DeCaprio D."/>
            <person name="Gale L.R."/>
            <person name="Gnerre S."/>
            <person name="Goswami R.S."/>
            <person name="Hammond-Kosack K."/>
            <person name="Harris L.J."/>
            <person name="Hilburn K."/>
            <person name="Kennell J.C."/>
            <person name="Kroken S."/>
            <person name="Magnuson J.K."/>
            <person name="Mannhaupt G."/>
            <person name="Mauceli E.W."/>
            <person name="Mewes H.-W."/>
            <person name="Mitterbauer R."/>
            <person name="Muehlbauer G."/>
            <person name="Muensterkoetter M."/>
            <person name="Nelson D."/>
            <person name="O'Donnell K."/>
            <person name="Ouellet T."/>
            <person name="Qi W."/>
            <person name="Quesneville H."/>
            <person name="Roncero M.I.G."/>
            <person name="Seong K.-Y."/>
            <person name="Tetko I.V."/>
            <person name="Urban M."/>
            <person name="Waalwijk C."/>
            <person name="Ward T.J."/>
            <person name="Yao J."/>
            <person name="Birren B.W."/>
            <person name="Kistler H.C."/>
        </authorList>
    </citation>
    <scope>NUCLEOTIDE SEQUENCE [LARGE SCALE GENOMIC DNA]</scope>
    <source>
        <strain evidence="3">ATCC MYA-4620 / CBS 123657 / FGSC 9075 / NRRL 31084 / PH-1</strain>
        <strain evidence="2">PH-1 / ATCC MYA-4620 / FGSC 9075 / NRRL 31084</strain>
    </source>
</reference>
<proteinExistence type="predicted"/>
<reference key="3">
    <citation type="submission" date="2014-02" db="EMBL/GenBank/DDBJ databases">
        <title>A revised Fusarium graminearum genomic reference sequence using whole shotgun re-sequencing.</title>
        <authorList>
            <person name="King R."/>
            <person name="Urban M."/>
            <person name="Hassani-Pak K."/>
            <person name="Hammond-Kosack K."/>
        </authorList>
    </citation>
    <scope>NUCLEOTIDE SEQUENCE</scope>
    <source>
        <strain>PH-1</strain>
    </source>
</reference>
<dbReference type="VEuPathDB" id="FungiDB:FGRAMPH1_01G08363"/>
<dbReference type="Proteomes" id="UP000070720">
    <property type="component" value="Chromosome 1"/>
</dbReference>
<dbReference type="EMBL" id="HG970332">
    <property type="protein sequence ID" value="CEF75985.1"/>
    <property type="molecule type" value="Genomic_DNA"/>
</dbReference>
<reference evidence="2" key="5">
    <citation type="submission" date="2017-01" db="UniProtKB">
        <authorList>
            <consortium name="EnsemblFungi"/>
        </authorList>
    </citation>
    <scope>IDENTIFICATION</scope>
    <source>
        <strain evidence="2">PH-1 / ATCC MYA-4620 / FGSC 9075 / NRRL 31084</strain>
    </source>
</reference>
<dbReference type="HOGENOM" id="CLU_1390355_0_0_1"/>
<protein>
    <submittedName>
        <fullName evidence="1">Chromosome 1, complete genome</fullName>
    </submittedName>
</protein>
<dbReference type="OrthoDB" id="5097583at2759"/>